<name>A0A2P2L320_RHIMU</name>
<organism evidence="2">
    <name type="scientific">Rhizophora mucronata</name>
    <name type="common">Asiatic mangrove</name>
    <dbReference type="NCBI Taxonomy" id="61149"/>
    <lineage>
        <taxon>Eukaryota</taxon>
        <taxon>Viridiplantae</taxon>
        <taxon>Streptophyta</taxon>
        <taxon>Embryophyta</taxon>
        <taxon>Tracheophyta</taxon>
        <taxon>Spermatophyta</taxon>
        <taxon>Magnoliopsida</taxon>
        <taxon>eudicotyledons</taxon>
        <taxon>Gunneridae</taxon>
        <taxon>Pentapetalae</taxon>
        <taxon>rosids</taxon>
        <taxon>fabids</taxon>
        <taxon>Malpighiales</taxon>
        <taxon>Rhizophoraceae</taxon>
        <taxon>Rhizophora</taxon>
    </lineage>
</organism>
<dbReference type="EMBL" id="GGEC01031888">
    <property type="protein sequence ID" value="MBX12372.1"/>
    <property type="molecule type" value="Transcribed_RNA"/>
</dbReference>
<reference evidence="2" key="1">
    <citation type="submission" date="2018-02" db="EMBL/GenBank/DDBJ databases">
        <title>Rhizophora mucronata_Transcriptome.</title>
        <authorList>
            <person name="Meera S.P."/>
            <person name="Sreeshan A."/>
            <person name="Augustine A."/>
        </authorList>
    </citation>
    <scope>NUCLEOTIDE SEQUENCE</scope>
    <source>
        <tissue evidence="2">Leaf</tissue>
    </source>
</reference>
<accession>A0A2P2L320</accession>
<keyword evidence="1" id="KW-1133">Transmembrane helix</keyword>
<proteinExistence type="predicted"/>
<protein>
    <submittedName>
        <fullName evidence="2">Uncharacterized protein</fullName>
    </submittedName>
</protein>
<evidence type="ECO:0000256" key="1">
    <source>
        <dbReference type="SAM" id="Phobius"/>
    </source>
</evidence>
<keyword evidence="1" id="KW-0472">Membrane</keyword>
<sequence>MKVIQLKSLQAHPPWSFHVFCVFFNLNLLHNFRRTIYKLEFSVCFSLILLYVSGVLTSVWFPLESGYCLIQCHMEVDHEG</sequence>
<evidence type="ECO:0000313" key="2">
    <source>
        <dbReference type="EMBL" id="MBX12372.1"/>
    </source>
</evidence>
<feature type="transmembrane region" description="Helical" evidence="1">
    <location>
        <begin position="41"/>
        <end position="63"/>
    </location>
</feature>
<keyword evidence="1" id="KW-0812">Transmembrane</keyword>
<dbReference type="AlphaFoldDB" id="A0A2P2L320"/>
<feature type="transmembrane region" description="Helical" evidence="1">
    <location>
        <begin position="12"/>
        <end position="29"/>
    </location>
</feature>